<dbReference type="PANTHER" id="PTHR46020">
    <property type="entry name" value="OSJNBB0059K02.9 PROTEIN"/>
    <property type="match status" value="1"/>
</dbReference>
<accession>I3SYW6</accession>
<sequence>MTTQIDFFEQLIEENVYNASDLNNSLALLSALGNDYFDYLKHGSIWGFKSFVDSLVNQMTTNLIRIQKLGVKKIVVTSLPPFGCIPAISGFNPLKRCLNIINIIPIAHNKLLNQSITKLNQETIDGATFVFLDLYDSFMSVINDPSTNNITEYYTACCLGVSSKYVCGSVDENNEKQYKVCENPESTMFWDPIHPTQAGWHAVYNNLQMDDLGQLQC</sequence>
<proteinExistence type="evidence at transcript level"/>
<dbReference type="GO" id="GO:0016788">
    <property type="term" value="F:hydrolase activity, acting on ester bonds"/>
    <property type="evidence" value="ECO:0007669"/>
    <property type="project" value="InterPro"/>
</dbReference>
<evidence type="ECO:0000313" key="5">
    <source>
        <dbReference type="EMBL" id="AFK45458.1"/>
    </source>
</evidence>
<reference evidence="5" key="1">
    <citation type="submission" date="2012-05" db="EMBL/GenBank/DDBJ databases">
        <authorList>
            <person name="Krishnakumar V."/>
            <person name="Cheung F."/>
            <person name="Xiao Y."/>
            <person name="Chan A."/>
            <person name="Moskal W.A."/>
            <person name="Town C.D."/>
        </authorList>
    </citation>
    <scope>NUCLEOTIDE SEQUENCE</scope>
</reference>
<keyword evidence="4" id="KW-0443">Lipid metabolism</keyword>
<dbReference type="PANTHER" id="PTHR46020:SF32">
    <property type="entry name" value="GDSL ESTERASE_LIPASE"/>
    <property type="match status" value="1"/>
</dbReference>
<dbReference type="SUPFAM" id="SSF52266">
    <property type="entry name" value="SGNH hydrolase"/>
    <property type="match status" value="1"/>
</dbReference>
<organism evidence="5">
    <name type="scientific">Lotus japonicus</name>
    <name type="common">Lotus corniculatus var. japonicus</name>
    <dbReference type="NCBI Taxonomy" id="34305"/>
    <lineage>
        <taxon>Eukaryota</taxon>
        <taxon>Viridiplantae</taxon>
        <taxon>Streptophyta</taxon>
        <taxon>Embryophyta</taxon>
        <taxon>Tracheophyta</taxon>
        <taxon>Spermatophyta</taxon>
        <taxon>Magnoliopsida</taxon>
        <taxon>eudicotyledons</taxon>
        <taxon>Gunneridae</taxon>
        <taxon>Pentapetalae</taxon>
        <taxon>rosids</taxon>
        <taxon>fabids</taxon>
        <taxon>Fabales</taxon>
        <taxon>Fabaceae</taxon>
        <taxon>Papilionoideae</taxon>
        <taxon>50 kb inversion clade</taxon>
        <taxon>NPAAA clade</taxon>
        <taxon>Hologalegina</taxon>
        <taxon>robinioid clade</taxon>
        <taxon>Loteae</taxon>
        <taxon>Lotus</taxon>
    </lineage>
</organism>
<evidence type="ECO:0000256" key="3">
    <source>
        <dbReference type="ARBA" id="ARBA00022963"/>
    </source>
</evidence>
<dbReference type="GO" id="GO:0016042">
    <property type="term" value="P:lipid catabolic process"/>
    <property type="evidence" value="ECO:0007669"/>
    <property type="project" value="UniProtKB-KW"/>
</dbReference>
<evidence type="ECO:0000256" key="4">
    <source>
        <dbReference type="ARBA" id="ARBA00023098"/>
    </source>
</evidence>
<comment type="similarity">
    <text evidence="1">Belongs to the 'GDSL' lipolytic enzyme family.</text>
</comment>
<keyword evidence="2" id="KW-0378">Hydrolase</keyword>
<dbReference type="InterPro" id="IPR001087">
    <property type="entry name" value="GDSL"/>
</dbReference>
<evidence type="ECO:0008006" key="6">
    <source>
        <dbReference type="Google" id="ProtNLM"/>
    </source>
</evidence>
<name>I3SYW6_LOTJA</name>
<dbReference type="Gene3D" id="3.40.50.1110">
    <property type="entry name" value="SGNH hydrolase"/>
    <property type="match status" value="1"/>
</dbReference>
<dbReference type="InterPro" id="IPR036514">
    <property type="entry name" value="SGNH_hydro_sf"/>
</dbReference>
<dbReference type="AlphaFoldDB" id="I3SYW6"/>
<evidence type="ECO:0000256" key="1">
    <source>
        <dbReference type="ARBA" id="ARBA00008668"/>
    </source>
</evidence>
<dbReference type="EMBL" id="BT145664">
    <property type="protein sequence ID" value="AFK45458.1"/>
    <property type="molecule type" value="mRNA"/>
</dbReference>
<keyword evidence="3" id="KW-0442">Lipid degradation</keyword>
<protein>
    <recommendedName>
        <fullName evidence="6">GDSL esterase/lipase</fullName>
    </recommendedName>
</protein>
<evidence type="ECO:0000256" key="2">
    <source>
        <dbReference type="ARBA" id="ARBA00022801"/>
    </source>
</evidence>
<dbReference type="Pfam" id="PF00657">
    <property type="entry name" value="Lipase_GDSL"/>
    <property type="match status" value="1"/>
</dbReference>